<evidence type="ECO:0000256" key="3">
    <source>
        <dbReference type="ARBA" id="ARBA00023242"/>
    </source>
</evidence>
<dbReference type="PROSITE" id="PS50102">
    <property type="entry name" value="RRM"/>
    <property type="match status" value="1"/>
</dbReference>
<feature type="region of interest" description="Disordered" evidence="5">
    <location>
        <begin position="539"/>
        <end position="558"/>
    </location>
</feature>
<feature type="compositionally biased region" description="Basic and acidic residues" evidence="5">
    <location>
        <begin position="350"/>
        <end position="366"/>
    </location>
</feature>
<evidence type="ECO:0000313" key="8">
    <source>
        <dbReference type="Proteomes" id="UP000275408"/>
    </source>
</evidence>
<feature type="compositionally biased region" description="Polar residues" evidence="5">
    <location>
        <begin position="402"/>
        <end position="424"/>
    </location>
</feature>
<dbReference type="CDD" id="cd12226">
    <property type="entry name" value="RRM_NOL8"/>
    <property type="match status" value="1"/>
</dbReference>
<dbReference type="OrthoDB" id="21643at2759"/>
<dbReference type="InterPro" id="IPR012677">
    <property type="entry name" value="Nucleotide-bd_a/b_plait_sf"/>
</dbReference>
<dbReference type="SUPFAM" id="SSF54928">
    <property type="entry name" value="RNA-binding domain, RBD"/>
    <property type="match status" value="1"/>
</dbReference>
<evidence type="ECO:0000256" key="1">
    <source>
        <dbReference type="ARBA" id="ARBA00004604"/>
    </source>
</evidence>
<feature type="compositionally biased region" description="Basic and acidic residues" evidence="5">
    <location>
        <begin position="378"/>
        <end position="387"/>
    </location>
</feature>
<comment type="caution">
    <text evidence="7">The sequence shown here is derived from an EMBL/GenBank/DDBJ whole genome shotgun (WGS) entry which is preliminary data.</text>
</comment>
<evidence type="ECO:0000256" key="4">
    <source>
        <dbReference type="PROSITE-ProRule" id="PRU00176"/>
    </source>
</evidence>
<organism evidence="7 8">
    <name type="scientific">Pocillopora damicornis</name>
    <name type="common">Cauliflower coral</name>
    <name type="synonym">Millepora damicornis</name>
    <dbReference type="NCBI Taxonomy" id="46731"/>
    <lineage>
        <taxon>Eukaryota</taxon>
        <taxon>Metazoa</taxon>
        <taxon>Cnidaria</taxon>
        <taxon>Anthozoa</taxon>
        <taxon>Hexacorallia</taxon>
        <taxon>Scleractinia</taxon>
        <taxon>Astrocoeniina</taxon>
        <taxon>Pocilloporidae</taxon>
        <taxon>Pocillopora</taxon>
    </lineage>
</organism>
<keyword evidence="2 4" id="KW-0694">RNA-binding</keyword>
<dbReference type="Proteomes" id="UP000275408">
    <property type="component" value="Unassembled WGS sequence"/>
</dbReference>
<feature type="region of interest" description="Disordered" evidence="5">
    <location>
        <begin position="275"/>
        <end position="335"/>
    </location>
</feature>
<feature type="region of interest" description="Disordered" evidence="5">
    <location>
        <begin position="707"/>
        <end position="733"/>
    </location>
</feature>
<gene>
    <name evidence="7" type="ORF">pdam_00021094</name>
</gene>
<reference evidence="7 8" key="1">
    <citation type="journal article" date="2018" name="Sci. Rep.">
        <title>Comparative analysis of the Pocillopora damicornis genome highlights role of immune system in coral evolution.</title>
        <authorList>
            <person name="Cunning R."/>
            <person name="Bay R.A."/>
            <person name="Gillette P."/>
            <person name="Baker A.C."/>
            <person name="Traylor-Knowles N."/>
        </authorList>
    </citation>
    <scope>NUCLEOTIDE SEQUENCE [LARGE SCALE GENOMIC DNA]</scope>
    <source>
        <strain evidence="7">RSMAS</strain>
        <tissue evidence="7">Whole animal</tissue>
    </source>
</reference>
<accession>A0A3M6UST1</accession>
<sequence>MADKRGNDLQPFLILEVNNVTIQRVPGKKMETKRLFVGGLYSGIKEVDLRDRFNTFGTVSSVEVIQRADENGCTTKTFAYIDILQTEKDFRRCVSLLSNSKWRGCCLKIQPAKESFLTRLQRERQQQAQANVVSPLHEETKQYSLKGMIAHREGDSEMQNSIPETLPKAVPGTPLPGKKNWVVGKFGRVLPVMYLRRRDRKKIAKFDPSKTTHCLKKIKPEERDSTIAELTWNLQSEDEILNVSSGNLLAEKGKDRHESKSVVIVKERKLSNDSFEEQALTEDVRTESSDSYSEGNMTWKSVKTKSSKKVTDDTLEGSKFVENGHSEESLRSVPQLEQKMLSQLSGKEGFFSKKTERKNRILDSNRHSSIHNGTCSSEVEREEKHAPDGTGAEAGEMRSFDSSDYTAGTESTDAESVSPTSKYLNSLSINSKSRSISHNSGNCDSKGTPRRSTKPVVTDSPQKRTNSNEKRLDALLERKKTAQAQKNVINDALKGLDSGPQSHVGGNHIVFSDSDENETDDKEVKKAAYSMGDKISGSKASSWLGLDSDSEDDNDLAGHLSVEGNHQLVKPHFEGKSGEELFKLQRTYGGDKRFDLDSRFLESEEDDDDHDGGYRSEITAKRDARKTLSQGYEGAIPKENEDDISKSIQEEKKMAFKVLGNILGVNFKAGYSGHSTEEKVPEFRSTALLHYDPTREDHKQFEKIVEEEREKPAVKPSGAKEKQSEEAELPDVSHEKYYEANASLLTNLFNGKEGTSFTFLAREQDDDVDSTPEDLTHEDKEALFVRRVSQEEVSEHWVTMRSDLTQDYKKKRKDALRRQNKLAAKRPRHR</sequence>
<dbReference type="SMART" id="SM00360">
    <property type="entry name" value="RRM"/>
    <property type="match status" value="1"/>
</dbReference>
<evidence type="ECO:0000256" key="2">
    <source>
        <dbReference type="ARBA" id="ARBA00022884"/>
    </source>
</evidence>
<keyword evidence="3" id="KW-0539">Nucleus</keyword>
<dbReference type="Pfam" id="PF00076">
    <property type="entry name" value="RRM_1"/>
    <property type="match status" value="1"/>
</dbReference>
<feature type="compositionally biased region" description="Basic residues" evidence="5">
    <location>
        <begin position="809"/>
        <end position="830"/>
    </location>
</feature>
<dbReference type="GO" id="GO:0003700">
    <property type="term" value="F:DNA-binding transcription factor activity"/>
    <property type="evidence" value="ECO:0007669"/>
    <property type="project" value="InterPro"/>
</dbReference>
<feature type="domain" description="RRM" evidence="6">
    <location>
        <begin position="33"/>
        <end position="114"/>
    </location>
</feature>
<dbReference type="EMBL" id="RCHS01000804">
    <property type="protein sequence ID" value="RMX56736.1"/>
    <property type="molecule type" value="Genomic_DNA"/>
</dbReference>
<feature type="compositionally biased region" description="Low complexity" evidence="5">
    <location>
        <begin position="425"/>
        <end position="442"/>
    </location>
</feature>
<dbReference type="PROSITE" id="PS00036">
    <property type="entry name" value="BZIP_BASIC"/>
    <property type="match status" value="1"/>
</dbReference>
<feature type="compositionally biased region" description="Polar residues" evidence="5">
    <location>
        <begin position="289"/>
        <end position="299"/>
    </location>
</feature>
<dbReference type="STRING" id="46731.A0A3M6UST1"/>
<dbReference type="InterPro" id="IPR004827">
    <property type="entry name" value="bZIP"/>
</dbReference>
<proteinExistence type="predicted"/>
<evidence type="ECO:0000259" key="6">
    <source>
        <dbReference type="PROSITE" id="PS50102"/>
    </source>
</evidence>
<evidence type="ECO:0000256" key="5">
    <source>
        <dbReference type="SAM" id="MobiDB-lite"/>
    </source>
</evidence>
<feature type="region of interest" description="Disordered" evidence="5">
    <location>
        <begin position="347"/>
        <end position="470"/>
    </location>
</feature>
<dbReference type="AlphaFoldDB" id="A0A3M6UST1"/>
<keyword evidence="8" id="KW-1185">Reference proteome</keyword>
<protein>
    <recommendedName>
        <fullName evidence="6">RRM domain-containing protein</fullName>
    </recommendedName>
</protein>
<dbReference type="GO" id="GO:0005730">
    <property type="term" value="C:nucleolus"/>
    <property type="evidence" value="ECO:0007669"/>
    <property type="project" value="UniProtKB-SubCell"/>
</dbReference>
<dbReference type="InterPro" id="IPR035979">
    <property type="entry name" value="RBD_domain_sf"/>
</dbReference>
<dbReference type="PANTHER" id="PTHR48029">
    <property type="entry name" value="NUCLEOLAR PROTEIN 8"/>
    <property type="match status" value="1"/>
</dbReference>
<dbReference type="InterPro" id="IPR034138">
    <property type="entry name" value="NOP8_RRM"/>
</dbReference>
<dbReference type="PANTHER" id="PTHR48029:SF1">
    <property type="entry name" value="NUCLEOLAR PROTEIN 8"/>
    <property type="match status" value="1"/>
</dbReference>
<feature type="region of interest" description="Disordered" evidence="5">
    <location>
        <begin position="800"/>
        <end position="830"/>
    </location>
</feature>
<dbReference type="GO" id="GO:0003723">
    <property type="term" value="F:RNA binding"/>
    <property type="evidence" value="ECO:0007669"/>
    <property type="project" value="UniProtKB-UniRule"/>
</dbReference>
<name>A0A3M6UST1_POCDA</name>
<dbReference type="InterPro" id="IPR000504">
    <property type="entry name" value="RRM_dom"/>
</dbReference>
<comment type="subcellular location">
    <subcellularLocation>
        <location evidence="1">Nucleus</location>
        <location evidence="1">Nucleolus</location>
    </subcellularLocation>
</comment>
<dbReference type="Gene3D" id="3.30.70.330">
    <property type="match status" value="1"/>
</dbReference>
<evidence type="ECO:0000313" key="7">
    <source>
        <dbReference type="EMBL" id="RMX56736.1"/>
    </source>
</evidence>